<dbReference type="InterPro" id="IPR013144">
    <property type="entry name" value="CRA_dom"/>
</dbReference>
<keyword evidence="10" id="KW-1185">Reference proteome</keyword>
<dbReference type="GO" id="GO:0005737">
    <property type="term" value="C:cytoplasm"/>
    <property type="evidence" value="ECO:0007669"/>
    <property type="project" value="UniProtKB-SubCell"/>
</dbReference>
<dbReference type="Gene3D" id="3.30.40.10">
    <property type="entry name" value="Zinc/RING finger domain, C3HC4 (zinc finger)"/>
    <property type="match status" value="1"/>
</dbReference>
<protein>
    <submittedName>
        <fullName evidence="9">CLUMA_CG000983, isoform A</fullName>
    </submittedName>
</protein>
<dbReference type="PROSITE" id="PS50896">
    <property type="entry name" value="LISH"/>
    <property type="match status" value="1"/>
</dbReference>
<dbReference type="Pfam" id="PF13445">
    <property type="entry name" value="zf-RING_UBOX"/>
    <property type="match status" value="1"/>
</dbReference>
<dbReference type="STRING" id="568069.A0A1J1HGN6"/>
<dbReference type="Pfam" id="PF10607">
    <property type="entry name" value="CTLH"/>
    <property type="match status" value="1"/>
</dbReference>
<dbReference type="FunFam" id="3.30.40.10:FF:000143">
    <property type="entry name" value="Regulator of gluconeogenesis Rmd5"/>
    <property type="match status" value="1"/>
</dbReference>
<dbReference type="InterPro" id="IPR013083">
    <property type="entry name" value="Znf_RING/FYVE/PHD"/>
</dbReference>
<evidence type="ECO:0000313" key="10">
    <source>
        <dbReference type="Proteomes" id="UP000183832"/>
    </source>
</evidence>
<dbReference type="GO" id="GO:0005634">
    <property type="term" value="C:nucleus"/>
    <property type="evidence" value="ECO:0007669"/>
    <property type="project" value="TreeGrafter"/>
</dbReference>
<dbReference type="OrthoDB" id="1933281at2759"/>
<dbReference type="GO" id="GO:0008270">
    <property type="term" value="F:zinc ion binding"/>
    <property type="evidence" value="ECO:0007669"/>
    <property type="project" value="UniProtKB-KW"/>
</dbReference>
<dbReference type="GO" id="GO:0061630">
    <property type="term" value="F:ubiquitin protein ligase activity"/>
    <property type="evidence" value="ECO:0007669"/>
    <property type="project" value="InterPro"/>
</dbReference>
<dbReference type="PANTHER" id="PTHR12170">
    <property type="entry name" value="MACROPHAGE ERYTHROBLAST ATTACHER-RELATED"/>
    <property type="match status" value="1"/>
</dbReference>
<organism evidence="9 10">
    <name type="scientific">Clunio marinus</name>
    <dbReference type="NCBI Taxonomy" id="568069"/>
    <lineage>
        <taxon>Eukaryota</taxon>
        <taxon>Metazoa</taxon>
        <taxon>Ecdysozoa</taxon>
        <taxon>Arthropoda</taxon>
        <taxon>Hexapoda</taxon>
        <taxon>Insecta</taxon>
        <taxon>Pterygota</taxon>
        <taxon>Neoptera</taxon>
        <taxon>Endopterygota</taxon>
        <taxon>Diptera</taxon>
        <taxon>Nematocera</taxon>
        <taxon>Chironomoidea</taxon>
        <taxon>Chironomidae</taxon>
        <taxon>Clunio</taxon>
    </lineage>
</organism>
<dbReference type="PROSITE" id="PS50897">
    <property type="entry name" value="CTLH"/>
    <property type="match status" value="1"/>
</dbReference>
<accession>A0A1J1HGN6</accession>
<evidence type="ECO:0000256" key="2">
    <source>
        <dbReference type="ARBA" id="ARBA00022490"/>
    </source>
</evidence>
<dbReference type="InterPro" id="IPR024964">
    <property type="entry name" value="CTLH/CRA"/>
</dbReference>
<dbReference type="SUPFAM" id="SSF57850">
    <property type="entry name" value="RING/U-box"/>
    <property type="match status" value="1"/>
</dbReference>
<dbReference type="PANTHER" id="PTHR12170:SF3">
    <property type="entry name" value="GH10162P"/>
    <property type="match status" value="1"/>
</dbReference>
<evidence type="ECO:0000256" key="3">
    <source>
        <dbReference type="ARBA" id="ARBA00022723"/>
    </source>
</evidence>
<dbReference type="AlphaFoldDB" id="A0A1J1HGN6"/>
<keyword evidence="2" id="KW-0963">Cytoplasm</keyword>
<dbReference type="InterPro" id="IPR027370">
    <property type="entry name" value="Znf-RING_euk"/>
</dbReference>
<dbReference type="InterPro" id="IPR044063">
    <property type="entry name" value="ZF_RING_GID"/>
</dbReference>
<evidence type="ECO:0000313" key="9">
    <source>
        <dbReference type="EMBL" id="CRK87175.1"/>
    </source>
</evidence>
<evidence type="ECO:0000256" key="6">
    <source>
        <dbReference type="PROSITE-ProRule" id="PRU01215"/>
    </source>
</evidence>
<reference evidence="9 10" key="1">
    <citation type="submission" date="2015-04" db="EMBL/GenBank/DDBJ databases">
        <authorList>
            <person name="Syromyatnikov M.Y."/>
            <person name="Popov V.N."/>
        </authorList>
    </citation>
    <scope>NUCLEOTIDE SEQUENCE [LARGE SCALE GENOMIC DNA]</scope>
</reference>
<dbReference type="SMART" id="SM00668">
    <property type="entry name" value="CTLH"/>
    <property type="match status" value="1"/>
</dbReference>
<evidence type="ECO:0000256" key="5">
    <source>
        <dbReference type="ARBA" id="ARBA00022833"/>
    </source>
</evidence>
<dbReference type="Proteomes" id="UP000183832">
    <property type="component" value="Unassembled WGS sequence"/>
</dbReference>
<comment type="subcellular location">
    <subcellularLocation>
        <location evidence="1">Cytoplasm</location>
    </subcellularLocation>
</comment>
<keyword evidence="5" id="KW-0862">Zinc</keyword>
<feature type="domain" description="RING-Gid-type" evidence="8">
    <location>
        <begin position="333"/>
        <end position="382"/>
    </location>
</feature>
<dbReference type="GO" id="GO:0034657">
    <property type="term" value="C:GID complex"/>
    <property type="evidence" value="ECO:0007669"/>
    <property type="project" value="TreeGrafter"/>
</dbReference>
<sequence>MEAVEKVSSEVDKVITKFTAISEHSSKLISNEISSLELLKSSLLDQPADSSLTSQQVTLVKNSLSRTKERLQRLGIDHRDLHGTVSKVGKAIERNFTAEYTSITRQDLFQNKRNIELLDKNIVQHFYRQGMDDVAESLVKEAKLPKEEISEEPYAELHRIFEDIHQRNLTLAIQWATKYSNELDEKNSPLLFKLHRLQFLQILMNGLPSQNEAINYARNNISHFVSKYPKDFQALMGCLLYLKTGLENSPYKYLVRDEMWIEAADLFLKDACALAAIAKESPLSVIINAGCVALPALLNLKQVMNRQVQGIWSGRDELPIEIEVERYHSIFACPILRQQSTDENPPMRLRCGHVISRDALNKLSSASIMNNNHYRSLKCPYCPMEQSINDAKQINF</sequence>
<feature type="domain" description="CTLH" evidence="7">
    <location>
        <begin position="153"/>
        <end position="210"/>
    </location>
</feature>
<dbReference type="InterPro" id="IPR006594">
    <property type="entry name" value="LisH"/>
</dbReference>
<gene>
    <name evidence="9" type="ORF">CLUMA_CG000983</name>
</gene>
<name>A0A1J1HGN6_9DIPT</name>
<dbReference type="InterPro" id="IPR045098">
    <property type="entry name" value="Fyv10_fam"/>
</dbReference>
<feature type="zinc finger region" description="RING-Gid-type" evidence="6">
    <location>
        <begin position="333"/>
        <end position="382"/>
    </location>
</feature>
<dbReference type="InterPro" id="IPR006595">
    <property type="entry name" value="CTLH_C"/>
</dbReference>
<dbReference type="GO" id="GO:0043161">
    <property type="term" value="P:proteasome-mediated ubiquitin-dependent protein catabolic process"/>
    <property type="evidence" value="ECO:0007669"/>
    <property type="project" value="InterPro"/>
</dbReference>
<evidence type="ECO:0000256" key="4">
    <source>
        <dbReference type="ARBA" id="ARBA00022771"/>
    </source>
</evidence>
<evidence type="ECO:0000256" key="1">
    <source>
        <dbReference type="ARBA" id="ARBA00004496"/>
    </source>
</evidence>
<dbReference type="PROSITE" id="PS51867">
    <property type="entry name" value="ZF_RING_GID"/>
    <property type="match status" value="1"/>
</dbReference>
<proteinExistence type="predicted"/>
<dbReference type="SMART" id="SM00757">
    <property type="entry name" value="CRA"/>
    <property type="match status" value="1"/>
</dbReference>
<evidence type="ECO:0000259" key="8">
    <source>
        <dbReference type="PROSITE" id="PS51867"/>
    </source>
</evidence>
<keyword evidence="3" id="KW-0479">Metal-binding</keyword>
<evidence type="ECO:0000259" key="7">
    <source>
        <dbReference type="PROSITE" id="PS50897"/>
    </source>
</evidence>
<dbReference type="SMART" id="SM00667">
    <property type="entry name" value="LisH"/>
    <property type="match status" value="1"/>
</dbReference>
<dbReference type="EMBL" id="CVRI01000004">
    <property type="protein sequence ID" value="CRK87175.1"/>
    <property type="molecule type" value="Genomic_DNA"/>
</dbReference>
<keyword evidence="4 6" id="KW-0863">Zinc-finger</keyword>